<evidence type="ECO:0000313" key="2">
    <source>
        <dbReference type="EMBL" id="ROP83153.1"/>
    </source>
</evidence>
<dbReference type="RefSeq" id="WP_123694158.1">
    <property type="nucleotide sequence ID" value="NZ_AP019700.1"/>
</dbReference>
<feature type="region of interest" description="Disordered" evidence="1">
    <location>
        <begin position="1"/>
        <end position="61"/>
    </location>
</feature>
<feature type="compositionally biased region" description="Polar residues" evidence="1">
    <location>
        <begin position="47"/>
        <end position="61"/>
    </location>
</feature>
<accession>A0A3N1KN47</accession>
<dbReference type="AlphaFoldDB" id="A0A3N1KN47"/>
<comment type="caution">
    <text evidence="2">The sequence shown here is derived from an EMBL/GenBank/DDBJ whole genome shotgun (WGS) entry which is preliminary data.</text>
</comment>
<proteinExistence type="predicted"/>
<dbReference type="OrthoDB" id="7190664at2"/>
<keyword evidence="3" id="KW-1185">Reference proteome</keyword>
<dbReference type="EMBL" id="RJKX01000017">
    <property type="protein sequence ID" value="ROP83153.1"/>
    <property type="molecule type" value="Genomic_DNA"/>
</dbReference>
<feature type="compositionally biased region" description="Pro residues" evidence="1">
    <location>
        <begin position="1"/>
        <end position="10"/>
    </location>
</feature>
<organism evidence="2 3">
    <name type="scientific">Stella humosa</name>
    <dbReference type="NCBI Taxonomy" id="94"/>
    <lineage>
        <taxon>Bacteria</taxon>
        <taxon>Pseudomonadati</taxon>
        <taxon>Pseudomonadota</taxon>
        <taxon>Alphaproteobacteria</taxon>
        <taxon>Rhodospirillales</taxon>
        <taxon>Stellaceae</taxon>
        <taxon>Stella</taxon>
    </lineage>
</organism>
<dbReference type="Proteomes" id="UP000278222">
    <property type="component" value="Unassembled WGS sequence"/>
</dbReference>
<sequence length="61" mass="6826">MSRKMPPIPPANRTDKGPAGPDDATLSPEKLQEQAPRDSDQRGQEANIRQNTTHQGYQQDR</sequence>
<evidence type="ECO:0000256" key="1">
    <source>
        <dbReference type="SAM" id="MobiDB-lite"/>
    </source>
</evidence>
<reference evidence="2 3" key="1">
    <citation type="submission" date="2018-11" db="EMBL/GenBank/DDBJ databases">
        <title>Genomic Encyclopedia of Type Strains, Phase IV (KMG-IV): sequencing the most valuable type-strain genomes for metagenomic binning, comparative biology and taxonomic classification.</title>
        <authorList>
            <person name="Goeker M."/>
        </authorList>
    </citation>
    <scope>NUCLEOTIDE SEQUENCE [LARGE SCALE GENOMIC DNA]</scope>
    <source>
        <strain evidence="2 3">DSM 5900</strain>
    </source>
</reference>
<evidence type="ECO:0000313" key="3">
    <source>
        <dbReference type="Proteomes" id="UP000278222"/>
    </source>
</evidence>
<feature type="compositionally biased region" description="Basic and acidic residues" evidence="1">
    <location>
        <begin position="30"/>
        <end position="43"/>
    </location>
</feature>
<protein>
    <submittedName>
        <fullName evidence="2">Uncharacterized protein</fullName>
    </submittedName>
</protein>
<name>A0A3N1KN47_9PROT</name>
<gene>
    <name evidence="2" type="ORF">EDC65_4684</name>
</gene>